<feature type="compositionally biased region" description="Low complexity" evidence="5">
    <location>
        <begin position="62"/>
        <end position="72"/>
    </location>
</feature>
<keyword evidence="1" id="KW-0479">Metal-binding</keyword>
<gene>
    <name evidence="7" type="primary">mdm2</name>
    <name evidence="7" type="ORF">AK812_SmicGene29641</name>
</gene>
<feature type="region of interest" description="Disordered" evidence="5">
    <location>
        <begin position="1007"/>
        <end position="1029"/>
    </location>
</feature>
<dbReference type="PANTHER" id="PTHR46858">
    <property type="entry name" value="OS05G0521000 PROTEIN"/>
    <property type="match status" value="1"/>
</dbReference>
<dbReference type="SUPFAM" id="SSF57850">
    <property type="entry name" value="RING/U-box"/>
    <property type="match status" value="1"/>
</dbReference>
<evidence type="ECO:0000256" key="2">
    <source>
        <dbReference type="ARBA" id="ARBA00022771"/>
    </source>
</evidence>
<dbReference type="Gene3D" id="3.30.40.10">
    <property type="entry name" value="Zinc/RING finger domain, C3HC4 (zinc finger)"/>
    <property type="match status" value="1"/>
</dbReference>
<reference evidence="7 8" key="1">
    <citation type="submission" date="2016-02" db="EMBL/GenBank/DDBJ databases">
        <title>Genome analysis of coral dinoflagellate symbionts highlights evolutionary adaptations to a symbiotic lifestyle.</title>
        <authorList>
            <person name="Aranda M."/>
            <person name="Li Y."/>
            <person name="Liew Y.J."/>
            <person name="Baumgarten S."/>
            <person name="Simakov O."/>
            <person name="Wilson M."/>
            <person name="Piel J."/>
            <person name="Ashoor H."/>
            <person name="Bougouffa S."/>
            <person name="Bajic V.B."/>
            <person name="Ryu T."/>
            <person name="Ravasi T."/>
            <person name="Bayer T."/>
            <person name="Micklem G."/>
            <person name="Kim H."/>
            <person name="Bhak J."/>
            <person name="Lajeunesse T.C."/>
            <person name="Voolstra C.R."/>
        </authorList>
    </citation>
    <scope>NUCLEOTIDE SEQUENCE [LARGE SCALE GENOMIC DNA]</scope>
    <source>
        <strain evidence="7 8">CCMP2467</strain>
    </source>
</reference>
<evidence type="ECO:0000313" key="8">
    <source>
        <dbReference type="Proteomes" id="UP000186817"/>
    </source>
</evidence>
<feature type="domain" description="RING-type" evidence="6">
    <location>
        <begin position="521"/>
        <end position="562"/>
    </location>
</feature>
<dbReference type="Pfam" id="PF13920">
    <property type="entry name" value="zf-C3HC4_3"/>
    <property type="match status" value="1"/>
</dbReference>
<comment type="caution">
    <text evidence="7">The sequence shown here is derived from an EMBL/GenBank/DDBJ whole genome shotgun (WGS) entry which is preliminary data.</text>
</comment>
<evidence type="ECO:0000256" key="4">
    <source>
        <dbReference type="PROSITE-ProRule" id="PRU00175"/>
    </source>
</evidence>
<name>A0A1Q9D1A1_SYMMI</name>
<dbReference type="Proteomes" id="UP000186817">
    <property type="component" value="Unassembled WGS sequence"/>
</dbReference>
<dbReference type="OrthoDB" id="24526at2759"/>
<dbReference type="PANTHER" id="PTHR46858:SF5">
    <property type="entry name" value="E3 UBIQUITIN-PROTEIN LIGASE APD1-RELATED"/>
    <property type="match status" value="1"/>
</dbReference>
<dbReference type="PROSITE" id="PS50089">
    <property type="entry name" value="ZF_RING_2"/>
    <property type="match status" value="1"/>
</dbReference>
<feature type="compositionally biased region" description="Polar residues" evidence="5">
    <location>
        <begin position="1007"/>
        <end position="1020"/>
    </location>
</feature>
<dbReference type="GO" id="GO:0061630">
    <property type="term" value="F:ubiquitin protein ligase activity"/>
    <property type="evidence" value="ECO:0007669"/>
    <property type="project" value="TreeGrafter"/>
</dbReference>
<proteinExistence type="predicted"/>
<dbReference type="InterPro" id="IPR001841">
    <property type="entry name" value="Znf_RING"/>
</dbReference>
<accession>A0A1Q9D1A1</accession>
<evidence type="ECO:0000256" key="5">
    <source>
        <dbReference type="SAM" id="MobiDB-lite"/>
    </source>
</evidence>
<dbReference type="EMBL" id="LSRX01000787">
    <property type="protein sequence ID" value="OLP88951.1"/>
    <property type="molecule type" value="Genomic_DNA"/>
</dbReference>
<protein>
    <submittedName>
        <fullName evidence="7">E3 ubiquitin-protein ligase Mdm2</fullName>
    </submittedName>
</protein>
<dbReference type="GO" id="GO:0016567">
    <property type="term" value="P:protein ubiquitination"/>
    <property type="evidence" value="ECO:0007669"/>
    <property type="project" value="TreeGrafter"/>
</dbReference>
<organism evidence="7 8">
    <name type="scientific">Symbiodinium microadriaticum</name>
    <name type="common">Dinoflagellate</name>
    <name type="synonym">Zooxanthella microadriatica</name>
    <dbReference type="NCBI Taxonomy" id="2951"/>
    <lineage>
        <taxon>Eukaryota</taxon>
        <taxon>Sar</taxon>
        <taxon>Alveolata</taxon>
        <taxon>Dinophyceae</taxon>
        <taxon>Suessiales</taxon>
        <taxon>Symbiodiniaceae</taxon>
        <taxon>Symbiodinium</taxon>
    </lineage>
</organism>
<dbReference type="CDD" id="cd16646">
    <property type="entry name" value="mRING-HC-C2H2C4_MDM2-like"/>
    <property type="match status" value="1"/>
</dbReference>
<keyword evidence="8" id="KW-1185">Reference proteome</keyword>
<evidence type="ECO:0000256" key="1">
    <source>
        <dbReference type="ARBA" id="ARBA00022723"/>
    </source>
</evidence>
<keyword evidence="3" id="KW-0862">Zinc</keyword>
<keyword evidence="2 4" id="KW-0863">Zinc-finger</keyword>
<feature type="region of interest" description="Disordered" evidence="5">
    <location>
        <begin position="52"/>
        <end position="72"/>
    </location>
</feature>
<evidence type="ECO:0000313" key="7">
    <source>
        <dbReference type="EMBL" id="OLP88951.1"/>
    </source>
</evidence>
<sequence length="1075" mass="119018">MLPNLPFVVVKDARDEGDDCGQAAAAAAAATAAVLEDDDPWIVVNEELTSASFETPSPPLEPAESPSSPSQSPFYGHLSSFEFRDLSAEEDRASRFLADARCRAGDGTRMFSGPQKQVLRTGDRVRANFQNRYGSKSSATDVGTLLQFTTSEVEIHFDDGAVQCVSKTWIAERLSAWDLDLAPGDIVYAHYASGKGRTVNTDLGIVVAVLDGGRVRIRFQDQIMQTIPMGWVEQVMRLEPGDRVNAYFKVNDGRGAKSVKTDMGSVLAVSKEDVYIVFDDNVEQNVPKTWVCHRARPWNLQVEVGSVADVHFEVGEDGRRSTSTDIGIVLSDPIDGRVQVQFQDTIQQTVPLGWIVRLREWAVGDRVQAHFKTGGGEKSTDTDVATVMSSSLLEVDLYFDDGIQQNVSKAWVTERVRDWHAEVSELSSGDVVIAHFKRPGNHCRSVQTDRGIVLTILQRGEVSVMFQDDITQVIPKGWIQAVATRWSGQRDEFARDKAEIVSFESSKQRSQRIAPANSTECVICMDAKPNGVIVHGDTCHQSTCYTCAKRLQRAGDSCPICREVIDQVCKLHGDEFSSPAALLRRLSAASIHAGLDKEYNRFCRVTMKGPEDYRTIRLEPSAVRCRPAEAWHAGRWKPPLGSTSSFSFALAVEKSVNCYVNVGLVEWKAARKEADEDHQQDTVAPATSTQSLADILKVKSDAEDEVPGGWLPEQHVDENPRQMMLGCRKGVQWFGNAAKYPLFQDNIMAGSLLRFRCDYHLNRQGDIAQVKIWMLASPIHFEYGGEHTVKESDLWCEPLAQWRNPDAVVLLDGVLRSWRVGPSVEQPGEEDSNRLGACSDPVYEGRRGHRCMAKPRRQLDRCLGMWSIFLCCHLLFWGGDEELQKVHMQPTLKLKSNLLASADSLSDRLTLYPPDARQLPTAQSRQEVTRLLPPAPAYGFNSLVADSSQPSPFCTVRAGVSSGEASAMVFQRLMASRILPKAMQPARATRFTSPEVQSCLRASMRQNSSTSMVPPSTQQLALGGPAASAPRVGRRPWYAVPGYKGVPGWILYVVGWTTVAGIMQDFAGPYIFFHE</sequence>
<evidence type="ECO:0000256" key="3">
    <source>
        <dbReference type="ARBA" id="ARBA00022833"/>
    </source>
</evidence>
<dbReference type="AlphaFoldDB" id="A0A1Q9D1A1"/>
<dbReference type="InterPro" id="IPR013083">
    <property type="entry name" value="Znf_RING/FYVE/PHD"/>
</dbReference>
<dbReference type="GO" id="GO:0008270">
    <property type="term" value="F:zinc ion binding"/>
    <property type="evidence" value="ECO:0007669"/>
    <property type="project" value="UniProtKB-KW"/>
</dbReference>
<evidence type="ECO:0000259" key="6">
    <source>
        <dbReference type="PROSITE" id="PS50089"/>
    </source>
</evidence>